<gene>
    <name evidence="4" type="ORF">H8698_09080</name>
</gene>
<dbReference type="CDD" id="cd10967">
    <property type="entry name" value="CE4_GLA_like_6s"/>
    <property type="match status" value="1"/>
</dbReference>
<accession>A0A926DPT3</accession>
<dbReference type="PROSITE" id="PS51677">
    <property type="entry name" value="NODB"/>
    <property type="match status" value="1"/>
</dbReference>
<dbReference type="InterPro" id="IPR002509">
    <property type="entry name" value="NODB_dom"/>
</dbReference>
<proteinExistence type="predicted"/>
<dbReference type="InterPro" id="IPR011330">
    <property type="entry name" value="Glyco_hydro/deAcase_b/a-brl"/>
</dbReference>
<dbReference type="Proteomes" id="UP000611762">
    <property type="component" value="Unassembled WGS sequence"/>
</dbReference>
<comment type="subcellular location">
    <subcellularLocation>
        <location evidence="1">Secreted</location>
    </subcellularLocation>
</comment>
<keyword evidence="2" id="KW-0732">Signal</keyword>
<organism evidence="4 5">
    <name type="scientific">Congzhengia minquanensis</name>
    <dbReference type="NCBI Taxonomy" id="2763657"/>
    <lineage>
        <taxon>Bacteria</taxon>
        <taxon>Bacillati</taxon>
        <taxon>Bacillota</taxon>
        <taxon>Clostridia</taxon>
        <taxon>Eubacteriales</taxon>
        <taxon>Oscillospiraceae</taxon>
        <taxon>Congzhengia</taxon>
    </lineage>
</organism>
<dbReference type="PANTHER" id="PTHR34216:SF3">
    <property type="entry name" value="POLY-BETA-1,6-N-ACETYL-D-GLUCOSAMINE N-DEACETYLASE"/>
    <property type="match status" value="1"/>
</dbReference>
<sequence>MIQKALTFSYDDGVEQDRKLLEIFNKFGLKGTFNLNSGIQKHDKPWYYKDIVPVYRMNSEGLDTLYKGHEIAVHGLNHINLKDADRIKTETEIFEDKKNLEKLFQTDICGMAYAFGAYTDESVEVIHNAGLKYARTTAVTHSFDLEQDMLRYNATCHHADEKLFELGEQFLRLTPDKPQIFYVWGHSYEFDIENGWERMERFCKMMGSKDDIFYGTNREVFEHFGMI</sequence>
<dbReference type="GO" id="GO:0005975">
    <property type="term" value="P:carbohydrate metabolic process"/>
    <property type="evidence" value="ECO:0007669"/>
    <property type="project" value="InterPro"/>
</dbReference>
<dbReference type="Pfam" id="PF01522">
    <property type="entry name" value="Polysacc_deac_1"/>
    <property type="match status" value="1"/>
</dbReference>
<feature type="domain" description="NodB homology" evidence="3">
    <location>
        <begin position="4"/>
        <end position="227"/>
    </location>
</feature>
<evidence type="ECO:0000313" key="5">
    <source>
        <dbReference type="Proteomes" id="UP000611762"/>
    </source>
</evidence>
<evidence type="ECO:0000256" key="2">
    <source>
        <dbReference type="ARBA" id="ARBA00022729"/>
    </source>
</evidence>
<reference evidence="4" key="1">
    <citation type="submission" date="2020-08" db="EMBL/GenBank/DDBJ databases">
        <title>Genome public.</title>
        <authorList>
            <person name="Liu C."/>
            <person name="Sun Q."/>
        </authorList>
    </citation>
    <scope>NUCLEOTIDE SEQUENCE</scope>
    <source>
        <strain evidence="4">H8</strain>
    </source>
</reference>
<name>A0A926DPT3_9FIRM</name>
<evidence type="ECO:0000313" key="4">
    <source>
        <dbReference type="EMBL" id="MBC8541124.1"/>
    </source>
</evidence>
<protein>
    <submittedName>
        <fullName evidence="4">Polysaccharide deacetylase family protein</fullName>
    </submittedName>
</protein>
<dbReference type="RefSeq" id="WP_249312999.1">
    <property type="nucleotide sequence ID" value="NZ_JACRSU010000003.1"/>
</dbReference>
<dbReference type="InterPro" id="IPR051398">
    <property type="entry name" value="Polysacch_Deacetylase"/>
</dbReference>
<comment type="caution">
    <text evidence="4">The sequence shown here is derived from an EMBL/GenBank/DDBJ whole genome shotgun (WGS) entry which is preliminary data.</text>
</comment>
<dbReference type="Gene3D" id="3.20.20.370">
    <property type="entry name" value="Glycoside hydrolase/deacetylase"/>
    <property type="match status" value="1"/>
</dbReference>
<dbReference type="SUPFAM" id="SSF88713">
    <property type="entry name" value="Glycoside hydrolase/deacetylase"/>
    <property type="match status" value="1"/>
</dbReference>
<dbReference type="AlphaFoldDB" id="A0A926DPT3"/>
<evidence type="ECO:0000256" key="1">
    <source>
        <dbReference type="ARBA" id="ARBA00004613"/>
    </source>
</evidence>
<dbReference type="EMBL" id="JACRSU010000003">
    <property type="protein sequence ID" value="MBC8541124.1"/>
    <property type="molecule type" value="Genomic_DNA"/>
</dbReference>
<dbReference type="GO" id="GO:0016810">
    <property type="term" value="F:hydrolase activity, acting on carbon-nitrogen (but not peptide) bonds"/>
    <property type="evidence" value="ECO:0007669"/>
    <property type="project" value="InterPro"/>
</dbReference>
<evidence type="ECO:0000259" key="3">
    <source>
        <dbReference type="PROSITE" id="PS51677"/>
    </source>
</evidence>
<dbReference type="PANTHER" id="PTHR34216">
    <property type="match status" value="1"/>
</dbReference>
<dbReference type="GO" id="GO:0005576">
    <property type="term" value="C:extracellular region"/>
    <property type="evidence" value="ECO:0007669"/>
    <property type="project" value="UniProtKB-SubCell"/>
</dbReference>
<keyword evidence="5" id="KW-1185">Reference proteome</keyword>